<dbReference type="GO" id="GO:0016020">
    <property type="term" value="C:membrane"/>
    <property type="evidence" value="ECO:0007669"/>
    <property type="project" value="UniProtKB-SubCell"/>
</dbReference>
<dbReference type="PROSITE" id="PS50850">
    <property type="entry name" value="MFS"/>
    <property type="match status" value="1"/>
</dbReference>
<dbReference type="AlphaFoldDB" id="A0A7M5UN05"/>
<feature type="domain" description="Major facilitator superfamily (MFS) profile" evidence="6">
    <location>
        <begin position="1"/>
        <end position="160"/>
    </location>
</feature>
<dbReference type="InterPro" id="IPR036259">
    <property type="entry name" value="MFS_trans_sf"/>
</dbReference>
<dbReference type="PANTHER" id="PTHR23507">
    <property type="entry name" value="ZGC:174356"/>
    <property type="match status" value="1"/>
</dbReference>
<dbReference type="SUPFAM" id="SSF103473">
    <property type="entry name" value="MFS general substrate transporter"/>
    <property type="match status" value="1"/>
</dbReference>
<dbReference type="OrthoDB" id="3026777at2759"/>
<evidence type="ECO:0000256" key="3">
    <source>
        <dbReference type="ARBA" id="ARBA00022989"/>
    </source>
</evidence>
<evidence type="ECO:0000259" key="6">
    <source>
        <dbReference type="PROSITE" id="PS50850"/>
    </source>
</evidence>
<evidence type="ECO:0000256" key="4">
    <source>
        <dbReference type="ARBA" id="ARBA00023136"/>
    </source>
</evidence>
<evidence type="ECO:0000256" key="2">
    <source>
        <dbReference type="ARBA" id="ARBA00022692"/>
    </source>
</evidence>
<feature type="transmembrane region" description="Helical" evidence="5">
    <location>
        <begin position="116"/>
        <end position="137"/>
    </location>
</feature>
<dbReference type="GO" id="GO:0022857">
    <property type="term" value="F:transmembrane transporter activity"/>
    <property type="evidence" value="ECO:0007669"/>
    <property type="project" value="InterPro"/>
</dbReference>
<dbReference type="Pfam" id="PF07690">
    <property type="entry name" value="MFS_1"/>
    <property type="match status" value="1"/>
</dbReference>
<keyword evidence="4 5" id="KW-0472">Membrane</keyword>
<protein>
    <recommendedName>
        <fullName evidence="6">Major facilitator superfamily (MFS) profile domain-containing protein</fullName>
    </recommendedName>
</protein>
<proteinExistence type="predicted"/>
<feature type="transmembrane region" description="Helical" evidence="5">
    <location>
        <begin position="56"/>
        <end position="77"/>
    </location>
</feature>
<dbReference type="EnsemblMetazoa" id="CLYHEMT012243.1">
    <property type="protein sequence ID" value="CLYHEMP012243.1"/>
    <property type="gene ID" value="CLYHEMG012243"/>
</dbReference>
<dbReference type="PANTHER" id="PTHR23507:SF1">
    <property type="entry name" value="FI18259P1-RELATED"/>
    <property type="match status" value="1"/>
</dbReference>
<keyword evidence="2 5" id="KW-0812">Transmembrane</keyword>
<evidence type="ECO:0000313" key="7">
    <source>
        <dbReference type="EnsemblMetazoa" id="CLYHEMP012243.1"/>
    </source>
</evidence>
<evidence type="ECO:0000256" key="1">
    <source>
        <dbReference type="ARBA" id="ARBA00004141"/>
    </source>
</evidence>
<evidence type="ECO:0000256" key="5">
    <source>
        <dbReference type="SAM" id="Phobius"/>
    </source>
</evidence>
<name>A0A7M5UN05_9CNID</name>
<comment type="subcellular location">
    <subcellularLocation>
        <location evidence="1">Membrane</location>
        <topology evidence="1">Multi-pass membrane protein</topology>
    </subcellularLocation>
</comment>
<feature type="transmembrane region" description="Helical" evidence="5">
    <location>
        <begin position="89"/>
        <end position="110"/>
    </location>
</feature>
<reference evidence="7" key="1">
    <citation type="submission" date="2021-01" db="UniProtKB">
        <authorList>
            <consortium name="EnsemblMetazoa"/>
        </authorList>
    </citation>
    <scope>IDENTIFICATION</scope>
</reference>
<dbReference type="Gene3D" id="1.20.1250.20">
    <property type="entry name" value="MFS general substrate transporter like domains"/>
    <property type="match status" value="1"/>
</dbReference>
<evidence type="ECO:0000313" key="8">
    <source>
        <dbReference type="Proteomes" id="UP000594262"/>
    </source>
</evidence>
<accession>A0A7M5UN05</accession>
<sequence length="160" mass="17962">MLPAIISTLVYTSWSNRIGLKRVMILPMIGGTILTITLILNSYFEEWPLELLLIGSFLDGCFGQFVAIIASIYSYAADVTSIEGRTKRTVILESMMFLGGVVSSAISGILLQKYGFIPTFLLVLAMFAFQMIYWCFLQESYPPRPDQPKISFCQILKGEH</sequence>
<keyword evidence="8" id="KW-1185">Reference proteome</keyword>
<dbReference type="Proteomes" id="UP000594262">
    <property type="component" value="Unplaced"/>
</dbReference>
<feature type="transmembrane region" description="Helical" evidence="5">
    <location>
        <begin position="23"/>
        <end position="44"/>
    </location>
</feature>
<keyword evidence="3 5" id="KW-1133">Transmembrane helix</keyword>
<organism evidence="7 8">
    <name type="scientific">Clytia hemisphaerica</name>
    <dbReference type="NCBI Taxonomy" id="252671"/>
    <lineage>
        <taxon>Eukaryota</taxon>
        <taxon>Metazoa</taxon>
        <taxon>Cnidaria</taxon>
        <taxon>Hydrozoa</taxon>
        <taxon>Hydroidolina</taxon>
        <taxon>Leptothecata</taxon>
        <taxon>Obeliida</taxon>
        <taxon>Clytiidae</taxon>
        <taxon>Clytia</taxon>
    </lineage>
</organism>
<dbReference type="InterPro" id="IPR011701">
    <property type="entry name" value="MFS"/>
</dbReference>
<dbReference type="InterPro" id="IPR020846">
    <property type="entry name" value="MFS_dom"/>
</dbReference>